<feature type="transmembrane region" description="Helical" evidence="1">
    <location>
        <begin position="97"/>
        <end position="120"/>
    </location>
</feature>
<keyword evidence="2" id="KW-0732">Signal</keyword>
<evidence type="ECO:0000256" key="1">
    <source>
        <dbReference type="SAM" id="Phobius"/>
    </source>
</evidence>
<name>A0ABD3MKB9_9STRA</name>
<evidence type="ECO:0000313" key="3">
    <source>
        <dbReference type="EMBL" id="KAL3763259.1"/>
    </source>
</evidence>
<evidence type="ECO:0000256" key="2">
    <source>
        <dbReference type="SAM" id="SignalP"/>
    </source>
</evidence>
<dbReference type="AlphaFoldDB" id="A0ABD3MKB9"/>
<proteinExistence type="predicted"/>
<gene>
    <name evidence="3" type="ORF">ACHAWU_008962</name>
</gene>
<evidence type="ECO:0000313" key="4">
    <source>
        <dbReference type="Proteomes" id="UP001530293"/>
    </source>
</evidence>
<keyword evidence="4" id="KW-1185">Reference proteome</keyword>
<keyword evidence="1" id="KW-0472">Membrane</keyword>
<organism evidence="3 4">
    <name type="scientific">Discostella pseudostelligera</name>
    <dbReference type="NCBI Taxonomy" id="259834"/>
    <lineage>
        <taxon>Eukaryota</taxon>
        <taxon>Sar</taxon>
        <taxon>Stramenopiles</taxon>
        <taxon>Ochrophyta</taxon>
        <taxon>Bacillariophyta</taxon>
        <taxon>Coscinodiscophyceae</taxon>
        <taxon>Thalassiosirophycidae</taxon>
        <taxon>Stephanodiscales</taxon>
        <taxon>Stephanodiscaceae</taxon>
        <taxon>Discostella</taxon>
    </lineage>
</organism>
<feature type="chain" id="PRO_5044852323" description="Secreted RxLR effector peptide protein" evidence="2">
    <location>
        <begin position="27"/>
        <end position="122"/>
    </location>
</feature>
<reference evidence="3 4" key="1">
    <citation type="submission" date="2024-10" db="EMBL/GenBank/DDBJ databases">
        <title>Updated reference genomes for cyclostephanoid diatoms.</title>
        <authorList>
            <person name="Roberts W.R."/>
            <person name="Alverson A.J."/>
        </authorList>
    </citation>
    <scope>NUCLEOTIDE SEQUENCE [LARGE SCALE GENOMIC DNA]</scope>
    <source>
        <strain evidence="3 4">AJA232-27</strain>
    </source>
</reference>
<dbReference type="Proteomes" id="UP001530293">
    <property type="component" value="Unassembled WGS sequence"/>
</dbReference>
<dbReference type="EMBL" id="JALLBG020000124">
    <property type="protein sequence ID" value="KAL3763259.1"/>
    <property type="molecule type" value="Genomic_DNA"/>
</dbReference>
<protein>
    <recommendedName>
        <fullName evidence="5">Secreted RxLR effector peptide protein</fullName>
    </recommendedName>
</protein>
<keyword evidence="1" id="KW-0812">Transmembrane</keyword>
<comment type="caution">
    <text evidence="3">The sequence shown here is derived from an EMBL/GenBank/DDBJ whole genome shotgun (WGS) entry which is preliminary data.</text>
</comment>
<keyword evidence="1" id="KW-1133">Transmembrane helix</keyword>
<sequence>MVHRNIISSAILAICIAALSLGASDAFTTQSIQSRAAIASAANNGFDGTMSTTALSVVGKKKNGPKEDLSYLEVRDLTRDEMLEINKRNEEVMNRELQAMTGISVLFSIPILYLCWVAFFSE</sequence>
<feature type="signal peptide" evidence="2">
    <location>
        <begin position="1"/>
        <end position="26"/>
    </location>
</feature>
<accession>A0ABD3MKB9</accession>
<evidence type="ECO:0008006" key="5">
    <source>
        <dbReference type="Google" id="ProtNLM"/>
    </source>
</evidence>